<evidence type="ECO:0000256" key="3">
    <source>
        <dbReference type="ARBA" id="ARBA00022884"/>
    </source>
</evidence>
<evidence type="ECO:0000256" key="1">
    <source>
        <dbReference type="ARBA" id="ARBA00022555"/>
    </source>
</evidence>
<gene>
    <name evidence="5" type="primary">rqcH</name>
    <name evidence="7" type="ORF">PL9214720100</name>
</gene>
<dbReference type="Pfam" id="PF05670">
    <property type="entry name" value="NFACT-R_1"/>
    <property type="match status" value="1"/>
</dbReference>
<keyword evidence="2 5" id="KW-0699">rRNA-binding</keyword>
<dbReference type="EMBL" id="CZDF01000180">
    <property type="protein sequence ID" value="CUR35830.1"/>
    <property type="molecule type" value="Genomic_DNA"/>
</dbReference>
<evidence type="ECO:0000313" key="8">
    <source>
        <dbReference type="Proteomes" id="UP000184315"/>
    </source>
</evidence>
<dbReference type="GO" id="GO:0072344">
    <property type="term" value="P:rescue of stalled ribosome"/>
    <property type="evidence" value="ECO:0007669"/>
    <property type="project" value="UniProtKB-UniRule"/>
</dbReference>
<evidence type="ECO:0000313" key="7">
    <source>
        <dbReference type="EMBL" id="CUR35830.1"/>
    </source>
</evidence>
<feature type="domain" description="NFACT RNA-binding" evidence="6">
    <location>
        <begin position="457"/>
        <end position="555"/>
    </location>
</feature>
<keyword evidence="1 5" id="KW-0820">tRNA-binding</keyword>
<dbReference type="GO" id="GO:1990112">
    <property type="term" value="C:RQC complex"/>
    <property type="evidence" value="ECO:0007669"/>
    <property type="project" value="TreeGrafter"/>
</dbReference>
<comment type="function">
    <text evidence="5">Key component of the ribosome quality control system (RQC), a ribosome-associated complex that mediates the extraction of incompletely synthesized nascent chains from stalled ribosomes and their subsequent degradation. RqcH recruits Ala-charged tRNA, and with RqcP directs the elongation of stalled nascent chains on 50S ribosomal subunits, leading to non-templated C-terminal alanine extensions (Ala tail). The Ala tail promotes nascent chain degradation. May add between 1 and at least 8 Ala residues. Binds to stalled 50S ribosomal subunits.</text>
</comment>
<sequence>MQSVDLTTLIASCCELRKDWLPARLEQVYQRDRFTISLGLRTLKRRGWLDISWHPQAARICIGDPPPRIPDTFTFSDQLRHQLGGLALVEIQQIDPWERILDLQFSQRPGDSPLWHLYVEIMGKYSNVILTGSDNSIVTAAHQVNIQQSSVRPILTGQPYELPPKLTEPIPSLNEPQSRWQERVSLIPSALKQQLLKNYRGLSSGLVLSMIQAANLDPTQPTHTLRTEDWNRLFKSWQTWLKTLENYNFFPYYTSKGYEVIPWTSETVSDVKSIQILLNTYYTNQLNHQEFQQLRHQINQKINNVLTKLQFKAEQFIQRLQQSDEADEYRAKADLLMAFLHEWKPGMKEILLPDFETGEPVKIPLNPENNAVWNAQNLYKRHQKLKRARIAVEPLLNEVKTEINYLEQVESAISLIETYKTAEDLQTLAEIREELIQQGYINVPDNRSSNSPSSIEFYRYQTPNNFEVLIGRNNRQNDQLTFKVATDYDLWFHTQEIPGSHVLLRLSAGQVADDMDLQFTANLTAYYSRARQSEQVPVIYTKPKHVYKPKGSKPGMVIYKQETVIWGNPHQAKIAL</sequence>
<evidence type="ECO:0000256" key="4">
    <source>
        <dbReference type="ARBA" id="ARBA00022917"/>
    </source>
</evidence>
<dbReference type="Proteomes" id="UP000184315">
    <property type="component" value="Unassembled WGS sequence"/>
</dbReference>
<dbReference type="GO" id="GO:0043023">
    <property type="term" value="F:ribosomal large subunit binding"/>
    <property type="evidence" value="ECO:0007669"/>
    <property type="project" value="UniProtKB-UniRule"/>
</dbReference>
<dbReference type="OrthoDB" id="9766163at2"/>
<comment type="subunit">
    <text evidence="5">Associates with stalled 50S ribosomal subunits. Binds to RqcP.</text>
</comment>
<dbReference type="GO" id="GO:0019843">
    <property type="term" value="F:rRNA binding"/>
    <property type="evidence" value="ECO:0007669"/>
    <property type="project" value="UniProtKB-UniRule"/>
</dbReference>
<keyword evidence="3 5" id="KW-0694">RNA-binding</keyword>
<accession>A0A1J1LUG5</accession>
<dbReference type="RefSeq" id="WP_072722739.1">
    <property type="nucleotide sequence ID" value="NZ_LN889817.1"/>
</dbReference>
<dbReference type="InterPro" id="IPR008532">
    <property type="entry name" value="NFACT_RNA-bd"/>
</dbReference>
<dbReference type="Gene3D" id="2.30.310.10">
    <property type="entry name" value="ibrinogen binding protein from staphylococcus aureus domain"/>
    <property type="match status" value="1"/>
</dbReference>
<dbReference type="AlphaFoldDB" id="A0A1J1LUG5"/>
<keyword evidence="8" id="KW-1185">Reference proteome</keyword>
<dbReference type="GO" id="GO:0000049">
    <property type="term" value="F:tRNA binding"/>
    <property type="evidence" value="ECO:0007669"/>
    <property type="project" value="UniProtKB-UniRule"/>
</dbReference>
<protein>
    <recommendedName>
        <fullName evidence="5">Rqc2 homolog RqcH</fullName>
        <shortName evidence="5">RqcH</shortName>
    </recommendedName>
</protein>
<dbReference type="InterPro" id="IPR051608">
    <property type="entry name" value="RQC_Subunit_NEMF"/>
</dbReference>
<dbReference type="InterPro" id="IPR043682">
    <property type="entry name" value="RqcH_bacterial"/>
</dbReference>
<proteinExistence type="inferred from homology"/>
<keyword evidence="4 5" id="KW-0648">Protein biosynthesis</keyword>
<dbReference type="PANTHER" id="PTHR15239">
    <property type="entry name" value="NUCLEAR EXPORT MEDIATOR FACTOR NEMF"/>
    <property type="match status" value="1"/>
</dbReference>
<name>A0A1J1LUG5_9CYAN</name>
<dbReference type="STRING" id="671072.PL9214720100"/>
<evidence type="ECO:0000259" key="6">
    <source>
        <dbReference type="Pfam" id="PF05670"/>
    </source>
</evidence>
<evidence type="ECO:0000256" key="2">
    <source>
        <dbReference type="ARBA" id="ARBA00022730"/>
    </source>
</evidence>
<evidence type="ECO:0000256" key="5">
    <source>
        <dbReference type="HAMAP-Rule" id="MF_00844"/>
    </source>
</evidence>
<dbReference type="Pfam" id="PF05833">
    <property type="entry name" value="NFACT_N"/>
    <property type="match status" value="1"/>
</dbReference>
<dbReference type="PANTHER" id="PTHR15239:SF6">
    <property type="entry name" value="RIBOSOME QUALITY CONTROL COMPLEX SUBUNIT NEMF"/>
    <property type="match status" value="1"/>
</dbReference>
<organism evidence="7 8">
    <name type="scientific">Planktothrix tepida PCC 9214</name>
    <dbReference type="NCBI Taxonomy" id="671072"/>
    <lineage>
        <taxon>Bacteria</taxon>
        <taxon>Bacillati</taxon>
        <taxon>Cyanobacteriota</taxon>
        <taxon>Cyanophyceae</taxon>
        <taxon>Oscillatoriophycideae</taxon>
        <taxon>Oscillatoriales</taxon>
        <taxon>Microcoleaceae</taxon>
        <taxon>Planktothrix</taxon>
    </lineage>
</organism>
<reference evidence="8" key="1">
    <citation type="submission" date="2015-10" db="EMBL/GenBank/DDBJ databases">
        <authorList>
            <person name="Regsiter A."/>
            <person name="william w."/>
        </authorList>
    </citation>
    <scope>NUCLEOTIDE SEQUENCE [LARGE SCALE GENOMIC DNA]</scope>
</reference>
<comment type="similarity">
    <text evidence="5">Belongs to the NEMF family.</text>
</comment>
<dbReference type="HAMAP" id="MF_00844_B">
    <property type="entry name" value="RqcH_B"/>
    <property type="match status" value="1"/>
</dbReference>